<name>A0A7J7G3K2_CAMSI</name>
<dbReference type="Proteomes" id="UP000593564">
    <property type="component" value="Unassembled WGS sequence"/>
</dbReference>
<reference evidence="2" key="1">
    <citation type="journal article" date="2020" name="Nat. Commun.">
        <title>Genome assembly of wild tea tree DASZ reveals pedigree and selection history of tea varieties.</title>
        <authorList>
            <person name="Zhang W."/>
            <person name="Zhang Y."/>
            <person name="Qiu H."/>
            <person name="Guo Y."/>
            <person name="Wan H."/>
            <person name="Zhang X."/>
            <person name="Scossa F."/>
            <person name="Alseekh S."/>
            <person name="Zhang Q."/>
            <person name="Wang P."/>
            <person name="Xu L."/>
            <person name="Schmidt M.H."/>
            <person name="Jia X."/>
            <person name="Li D."/>
            <person name="Zhu A."/>
            <person name="Guo F."/>
            <person name="Chen W."/>
            <person name="Ni D."/>
            <person name="Usadel B."/>
            <person name="Fernie A.R."/>
            <person name="Wen W."/>
        </authorList>
    </citation>
    <scope>NUCLEOTIDE SEQUENCE [LARGE SCALE GENOMIC DNA]</scope>
    <source>
        <strain evidence="2">cv. G240</strain>
    </source>
</reference>
<organism evidence="1 2">
    <name type="scientific">Camellia sinensis</name>
    <name type="common">Tea plant</name>
    <name type="synonym">Thea sinensis</name>
    <dbReference type="NCBI Taxonomy" id="4442"/>
    <lineage>
        <taxon>Eukaryota</taxon>
        <taxon>Viridiplantae</taxon>
        <taxon>Streptophyta</taxon>
        <taxon>Embryophyta</taxon>
        <taxon>Tracheophyta</taxon>
        <taxon>Spermatophyta</taxon>
        <taxon>Magnoliopsida</taxon>
        <taxon>eudicotyledons</taxon>
        <taxon>Gunneridae</taxon>
        <taxon>Pentapetalae</taxon>
        <taxon>asterids</taxon>
        <taxon>Ericales</taxon>
        <taxon>Theaceae</taxon>
        <taxon>Camellia</taxon>
    </lineage>
</organism>
<dbReference type="EMBL" id="JACBKZ010000013">
    <property type="protein sequence ID" value="KAF5935097.1"/>
    <property type="molecule type" value="Genomic_DNA"/>
</dbReference>
<evidence type="ECO:0000313" key="1">
    <source>
        <dbReference type="EMBL" id="KAF5935097.1"/>
    </source>
</evidence>
<reference evidence="1 2" key="2">
    <citation type="submission" date="2020-07" db="EMBL/GenBank/DDBJ databases">
        <title>Genome assembly of wild tea tree DASZ reveals pedigree and selection history of tea varieties.</title>
        <authorList>
            <person name="Zhang W."/>
        </authorList>
    </citation>
    <scope>NUCLEOTIDE SEQUENCE [LARGE SCALE GENOMIC DNA]</scope>
    <source>
        <strain evidence="2">cv. G240</strain>
        <tissue evidence="1">Leaf</tissue>
    </source>
</reference>
<comment type="caution">
    <text evidence="1">The sequence shown here is derived from an EMBL/GenBank/DDBJ whole genome shotgun (WGS) entry which is preliminary data.</text>
</comment>
<accession>A0A7J7G3K2</accession>
<sequence length="58" mass="6819">MGWWKRFQWVHDKGCCGWVIGGRESGNQLWGKERVGFNGEREREGERVDPLCEVHCNI</sequence>
<gene>
    <name evidence="1" type="ORF">HYC85_026226</name>
</gene>
<protein>
    <submittedName>
        <fullName evidence="1">Uncharacterized protein</fullName>
    </submittedName>
</protein>
<evidence type="ECO:0000313" key="2">
    <source>
        <dbReference type="Proteomes" id="UP000593564"/>
    </source>
</evidence>
<dbReference type="AlphaFoldDB" id="A0A7J7G3K2"/>
<keyword evidence="2" id="KW-1185">Reference proteome</keyword>
<proteinExistence type="predicted"/>